<name>Q2LRT8_SYNAS</name>
<dbReference type="HOGENOM" id="CLU_3012647_0_0_7"/>
<dbReference type="InParanoid" id="Q2LRT8"/>
<dbReference type="KEGG" id="sat:SYN_02740"/>
<sequence>MREKQMMTSNEMQEKLMMENWNYWIVMGHCCDPKAHWLFPEMASQIAMVLSWEKGE</sequence>
<gene>
    <name evidence="1" type="ORF">SYN_02740</name>
</gene>
<dbReference type="STRING" id="56780.SYN_02740"/>
<accession>Q2LRT8</accession>
<organism evidence="1 2">
    <name type="scientific">Syntrophus aciditrophicus (strain SB)</name>
    <dbReference type="NCBI Taxonomy" id="56780"/>
    <lineage>
        <taxon>Bacteria</taxon>
        <taxon>Pseudomonadati</taxon>
        <taxon>Thermodesulfobacteriota</taxon>
        <taxon>Syntrophia</taxon>
        <taxon>Syntrophales</taxon>
        <taxon>Syntrophaceae</taxon>
        <taxon>Syntrophus</taxon>
    </lineage>
</organism>
<keyword evidence="2" id="KW-1185">Reference proteome</keyword>
<evidence type="ECO:0000313" key="2">
    <source>
        <dbReference type="Proteomes" id="UP000001933"/>
    </source>
</evidence>
<dbReference type="AlphaFoldDB" id="Q2LRT8"/>
<reference evidence="1 2" key="1">
    <citation type="journal article" date="2007" name="Proc. Natl. Acad. Sci. U.S.A.">
        <title>The genome of Syntrophus aciditrophicus: life at the thermodynamic limit of microbial growth.</title>
        <authorList>
            <person name="McInerney M.J."/>
            <person name="Rohlin L."/>
            <person name="Mouttaki H."/>
            <person name="Kim U."/>
            <person name="Krupp R.S."/>
            <person name="Rios-Hernandez L."/>
            <person name="Sieber J."/>
            <person name="Struchtemeyer C.G."/>
            <person name="Bhattacharyya A."/>
            <person name="Campbell J.W."/>
            <person name="Gunsalus R.P."/>
        </authorList>
    </citation>
    <scope>NUCLEOTIDE SEQUENCE [LARGE SCALE GENOMIC DNA]</scope>
    <source>
        <strain evidence="1 2">SB</strain>
    </source>
</reference>
<dbReference type="Proteomes" id="UP000001933">
    <property type="component" value="Chromosome"/>
</dbReference>
<dbReference type="EMBL" id="CP000252">
    <property type="protein sequence ID" value="ABC76794.1"/>
    <property type="molecule type" value="Genomic_DNA"/>
</dbReference>
<proteinExistence type="predicted"/>
<evidence type="ECO:0000313" key="1">
    <source>
        <dbReference type="EMBL" id="ABC76794.1"/>
    </source>
</evidence>
<protein>
    <submittedName>
        <fullName evidence="1">Hypothetical cytosolic protein</fullName>
    </submittedName>
</protein>